<feature type="domain" description="RNA polymerase sigma-70 region 2" evidence="8">
    <location>
        <begin position="35"/>
        <end position="96"/>
    </location>
</feature>
<dbReference type="PANTHER" id="PTHR43133:SF8">
    <property type="entry name" value="RNA POLYMERASE SIGMA FACTOR HI_1459-RELATED"/>
    <property type="match status" value="1"/>
</dbReference>
<protein>
    <submittedName>
        <fullName evidence="10">RNA polymerase sigma factor, sigma-70 family</fullName>
    </submittedName>
</protein>
<sequence>MRSHAVSLAAGENDLGDEGLIEESRAGSTAAFEELWRRHSAAGRRVAARFTQASDPDDLVQEAYLRIYSAIQKGKGPDAAFRPYLYQTIRNIAITWAGKPAEQSITVLAELSDGTDMSGTVLENSVTAKAFRNLPERWQSVLWYSEVEGLEPAEIAPLLGIKASAVSALAYRAREGLRKEWLQVHVNSAAVPPECTWAAERMGDFNRGGLRGAAKSRFEEHVRGCSRCMVLVDEVDEVSRKLGLIMIPLVAGIPWAAFAAARDAALVQPVADATSMTDLRDGPVDGSGASSAAQARNLWTRPGAVAVAVAASVALFAMVGAAALFGPWSGSSPSASPSVVPSTDPTDSTPAPTDAPTMSPSTTPTDLTDPVIVPEVPVIAPTVEPTLPRPQPSKEPVPDVTAPVVPAPIPDPSTEPTTGPTTEPTTDPTTGPTTEPTTDPTTEPTDPPGPSVPVLNGPSTAAERTFLPKMFGTADAGTTVVLVDAKGQMIAQAMADDEGVWSAMIGVDGAPAVGAGRWPDVLSAESLAGSLTITAHAVDGEGRTSASSTAVGPYTFAESAEITSPAKGDQVRFRGNLPENALAGAIDVKISGTKDAYVRVFVDGKTSGALHKLDTDPILRQSGTLTLGDHTIGIQYVKTDDETTVLEAGPVFTHSFTIIATPGVPTPGGATPPGDDIPVLLATQDRYPTVIV</sequence>
<dbReference type="AlphaFoldDB" id="A0A1G6HRE3"/>
<dbReference type="STRING" id="1814289.SAMN05216410_1173"/>
<dbReference type="InterPro" id="IPR007627">
    <property type="entry name" value="RNA_pol_sigma70_r2"/>
</dbReference>
<keyword evidence="4" id="KW-0238">DNA-binding</keyword>
<feature type="region of interest" description="Disordered" evidence="6">
    <location>
        <begin position="330"/>
        <end position="370"/>
    </location>
</feature>
<name>A0A1G6HRE3_9MICO</name>
<keyword evidence="5" id="KW-0804">Transcription</keyword>
<dbReference type="Gene3D" id="1.10.10.10">
    <property type="entry name" value="Winged helix-like DNA-binding domain superfamily/Winged helix DNA-binding domain"/>
    <property type="match status" value="1"/>
</dbReference>
<dbReference type="SUPFAM" id="SSF88946">
    <property type="entry name" value="Sigma2 domain of RNA polymerase sigma factors"/>
    <property type="match status" value="1"/>
</dbReference>
<dbReference type="Proteomes" id="UP000199039">
    <property type="component" value="Unassembled WGS sequence"/>
</dbReference>
<comment type="similarity">
    <text evidence="1">Belongs to the sigma-70 factor family. ECF subfamily.</text>
</comment>
<keyword evidence="11" id="KW-1185">Reference proteome</keyword>
<evidence type="ECO:0000259" key="8">
    <source>
        <dbReference type="Pfam" id="PF04542"/>
    </source>
</evidence>
<evidence type="ECO:0000259" key="9">
    <source>
        <dbReference type="Pfam" id="PF08281"/>
    </source>
</evidence>
<dbReference type="Pfam" id="PF04542">
    <property type="entry name" value="Sigma70_r2"/>
    <property type="match status" value="1"/>
</dbReference>
<dbReference type="NCBIfam" id="TIGR02937">
    <property type="entry name" value="sigma70-ECF"/>
    <property type="match status" value="1"/>
</dbReference>
<gene>
    <name evidence="10" type="ORF">SAMN05216410_1173</name>
</gene>
<evidence type="ECO:0000256" key="2">
    <source>
        <dbReference type="ARBA" id="ARBA00023015"/>
    </source>
</evidence>
<keyword evidence="3" id="KW-0731">Sigma factor</keyword>
<evidence type="ECO:0000256" key="7">
    <source>
        <dbReference type="SAM" id="Phobius"/>
    </source>
</evidence>
<dbReference type="GO" id="GO:0003677">
    <property type="term" value="F:DNA binding"/>
    <property type="evidence" value="ECO:0007669"/>
    <property type="project" value="UniProtKB-KW"/>
</dbReference>
<dbReference type="InterPro" id="IPR036388">
    <property type="entry name" value="WH-like_DNA-bd_sf"/>
</dbReference>
<evidence type="ECO:0000313" key="10">
    <source>
        <dbReference type="EMBL" id="SDB96435.1"/>
    </source>
</evidence>
<keyword evidence="7" id="KW-0472">Membrane</keyword>
<evidence type="ECO:0000313" key="11">
    <source>
        <dbReference type="Proteomes" id="UP000199039"/>
    </source>
</evidence>
<feature type="domain" description="RNA polymerase sigma factor 70 region 4 type 2" evidence="9">
    <location>
        <begin position="130"/>
        <end position="175"/>
    </location>
</feature>
<feature type="compositionally biased region" description="Low complexity" evidence="6">
    <location>
        <begin position="331"/>
        <end position="370"/>
    </location>
</feature>
<evidence type="ECO:0000256" key="1">
    <source>
        <dbReference type="ARBA" id="ARBA00010641"/>
    </source>
</evidence>
<dbReference type="SUPFAM" id="SSF88659">
    <property type="entry name" value="Sigma3 and sigma4 domains of RNA polymerase sigma factors"/>
    <property type="match status" value="1"/>
</dbReference>
<evidence type="ECO:0000256" key="5">
    <source>
        <dbReference type="ARBA" id="ARBA00023163"/>
    </source>
</evidence>
<dbReference type="InterPro" id="IPR039425">
    <property type="entry name" value="RNA_pol_sigma-70-like"/>
</dbReference>
<dbReference type="PANTHER" id="PTHR43133">
    <property type="entry name" value="RNA POLYMERASE ECF-TYPE SIGMA FACTO"/>
    <property type="match status" value="1"/>
</dbReference>
<dbReference type="GO" id="GO:0006352">
    <property type="term" value="P:DNA-templated transcription initiation"/>
    <property type="evidence" value="ECO:0007669"/>
    <property type="project" value="InterPro"/>
</dbReference>
<proteinExistence type="inferred from homology"/>
<dbReference type="GO" id="GO:0016987">
    <property type="term" value="F:sigma factor activity"/>
    <property type="evidence" value="ECO:0007669"/>
    <property type="project" value="UniProtKB-KW"/>
</dbReference>
<dbReference type="Pfam" id="PF08281">
    <property type="entry name" value="Sigma70_r4_2"/>
    <property type="match status" value="1"/>
</dbReference>
<dbReference type="Gene3D" id="1.10.1740.10">
    <property type="match status" value="1"/>
</dbReference>
<organism evidence="10 11">
    <name type="scientific">Sanguibacter gelidistatuariae</name>
    <dbReference type="NCBI Taxonomy" id="1814289"/>
    <lineage>
        <taxon>Bacteria</taxon>
        <taxon>Bacillati</taxon>
        <taxon>Actinomycetota</taxon>
        <taxon>Actinomycetes</taxon>
        <taxon>Micrococcales</taxon>
        <taxon>Sanguibacteraceae</taxon>
        <taxon>Sanguibacter</taxon>
    </lineage>
</organism>
<feature type="compositionally biased region" description="Low complexity" evidence="6">
    <location>
        <begin position="414"/>
        <end position="444"/>
    </location>
</feature>
<feature type="region of interest" description="Disordered" evidence="6">
    <location>
        <begin position="382"/>
        <end position="459"/>
    </location>
</feature>
<keyword evidence="2" id="KW-0805">Transcription regulation</keyword>
<accession>A0A1G6HRE3</accession>
<evidence type="ECO:0000256" key="4">
    <source>
        <dbReference type="ARBA" id="ARBA00023125"/>
    </source>
</evidence>
<evidence type="ECO:0000256" key="6">
    <source>
        <dbReference type="SAM" id="MobiDB-lite"/>
    </source>
</evidence>
<dbReference type="InterPro" id="IPR013324">
    <property type="entry name" value="RNA_pol_sigma_r3/r4-like"/>
</dbReference>
<dbReference type="InterPro" id="IPR013325">
    <property type="entry name" value="RNA_pol_sigma_r2"/>
</dbReference>
<dbReference type="RefSeq" id="WP_175559010.1">
    <property type="nucleotide sequence ID" value="NZ_FMYH01000001.1"/>
</dbReference>
<reference evidence="10 11" key="1">
    <citation type="submission" date="2016-09" db="EMBL/GenBank/DDBJ databases">
        <authorList>
            <person name="Capua I."/>
            <person name="De Benedictis P."/>
            <person name="Joannis T."/>
            <person name="Lombin L.H."/>
            <person name="Cattoli G."/>
        </authorList>
    </citation>
    <scope>NUCLEOTIDE SEQUENCE [LARGE SCALE GENOMIC DNA]</scope>
    <source>
        <strain evidence="10 11">ISLP-3</strain>
    </source>
</reference>
<feature type="transmembrane region" description="Helical" evidence="7">
    <location>
        <begin position="304"/>
        <end position="328"/>
    </location>
</feature>
<dbReference type="EMBL" id="FMYH01000001">
    <property type="protein sequence ID" value="SDB96435.1"/>
    <property type="molecule type" value="Genomic_DNA"/>
</dbReference>
<keyword evidence="7" id="KW-0812">Transmembrane</keyword>
<dbReference type="InterPro" id="IPR014284">
    <property type="entry name" value="RNA_pol_sigma-70_dom"/>
</dbReference>
<evidence type="ECO:0000256" key="3">
    <source>
        <dbReference type="ARBA" id="ARBA00023082"/>
    </source>
</evidence>
<keyword evidence="7" id="KW-1133">Transmembrane helix</keyword>
<dbReference type="InterPro" id="IPR013249">
    <property type="entry name" value="RNA_pol_sigma70_r4_t2"/>
</dbReference>